<dbReference type="GO" id="GO:0046686">
    <property type="term" value="P:response to cadmium ion"/>
    <property type="evidence" value="ECO:0007669"/>
    <property type="project" value="TreeGrafter"/>
</dbReference>
<organism evidence="2 3">
    <name type="scientific">Martelella endophytica</name>
    <dbReference type="NCBI Taxonomy" id="1486262"/>
    <lineage>
        <taxon>Bacteria</taxon>
        <taxon>Pseudomonadati</taxon>
        <taxon>Pseudomonadota</taxon>
        <taxon>Alphaproteobacteria</taxon>
        <taxon>Hyphomicrobiales</taxon>
        <taxon>Aurantimonadaceae</taxon>
        <taxon>Martelella</taxon>
    </lineage>
</organism>
<reference evidence="2 3" key="1">
    <citation type="journal article" date="2015" name="Genome Announc.">
        <title>Complete genome sequence of Martelella endophytica YC6887, which has antifungal activity associated with a halophyte.</title>
        <authorList>
            <person name="Khan A."/>
            <person name="Khan H."/>
            <person name="Chung E.J."/>
            <person name="Hossain M.T."/>
            <person name="Chung Y.R."/>
        </authorList>
    </citation>
    <scope>NUCLEOTIDE SEQUENCE [LARGE SCALE GENOMIC DNA]</scope>
    <source>
        <strain evidence="2">YC6887</strain>
    </source>
</reference>
<dbReference type="EMBL" id="CP010803">
    <property type="protein sequence ID" value="AJY46690.1"/>
    <property type="molecule type" value="Genomic_DNA"/>
</dbReference>
<dbReference type="Gene3D" id="1.10.10.10">
    <property type="entry name" value="Winged helix-like DNA-binding domain superfamily/Winged helix DNA-binding domain"/>
    <property type="match status" value="1"/>
</dbReference>
<accession>A0A0D5LRV1</accession>
<dbReference type="SUPFAM" id="SSF46785">
    <property type="entry name" value="Winged helix' DNA-binding domain"/>
    <property type="match status" value="1"/>
</dbReference>
<dbReference type="Proteomes" id="UP000032611">
    <property type="component" value="Chromosome"/>
</dbReference>
<dbReference type="OrthoDB" id="9797716at2"/>
<name>A0A0D5LRV1_MAREN</name>
<sequence length="238" mass="25511">MTNMVSANTLASVAALIGDVARANILSALLGGRALTAGELAQAAGVSPQTASGHLARLVDGGLVSADKQGRHRYFRLASNEIADLLEQLSAVSAAGPRRYRPTGPKDEAMRVSRTCYDHMAGTIAVALTDALVEGGHVEIEGRSGIVTEKGSAYLQGFGIPLDRAGESRRVFCRACMDWSERRYHLGGWLGAAVLLRCEELHWVRPVKDSRALRLTRAGQAGFSEVFGLREEVLRIVT</sequence>
<feature type="domain" description="HTH arsR-type" evidence="1">
    <location>
        <begin position="2"/>
        <end position="97"/>
    </location>
</feature>
<dbReference type="InterPro" id="IPR052543">
    <property type="entry name" value="HTH_Metal-responsive_Reg"/>
</dbReference>
<dbReference type="GO" id="GO:0097063">
    <property type="term" value="F:cadmium ion sensor activity"/>
    <property type="evidence" value="ECO:0007669"/>
    <property type="project" value="TreeGrafter"/>
</dbReference>
<protein>
    <submittedName>
        <fullName evidence="2">ArsR family transcriptional regulator</fullName>
    </submittedName>
</protein>
<dbReference type="PANTHER" id="PTHR39168:SF1">
    <property type="entry name" value="TRANSCRIPTIONAL REGULATORY PROTEIN"/>
    <property type="match status" value="1"/>
</dbReference>
<proteinExistence type="predicted"/>
<dbReference type="InterPro" id="IPR001845">
    <property type="entry name" value="HTH_ArsR_DNA-bd_dom"/>
</dbReference>
<dbReference type="Pfam" id="PF12840">
    <property type="entry name" value="HTH_20"/>
    <property type="match status" value="1"/>
</dbReference>
<dbReference type="GO" id="GO:0032791">
    <property type="term" value="F:lead ion binding"/>
    <property type="evidence" value="ECO:0007669"/>
    <property type="project" value="TreeGrafter"/>
</dbReference>
<evidence type="ECO:0000259" key="1">
    <source>
        <dbReference type="PROSITE" id="PS50987"/>
    </source>
</evidence>
<dbReference type="HOGENOM" id="CLU_077964_0_1_5"/>
<dbReference type="PANTHER" id="PTHR39168">
    <property type="entry name" value="TRANSCRIPTIONAL REGULATOR-RELATED"/>
    <property type="match status" value="1"/>
</dbReference>
<dbReference type="CDD" id="cd00090">
    <property type="entry name" value="HTH_ARSR"/>
    <property type="match status" value="1"/>
</dbReference>
<dbReference type="GO" id="GO:0003677">
    <property type="term" value="F:DNA binding"/>
    <property type="evidence" value="ECO:0007669"/>
    <property type="project" value="TreeGrafter"/>
</dbReference>
<evidence type="ECO:0000313" key="3">
    <source>
        <dbReference type="Proteomes" id="UP000032611"/>
    </source>
</evidence>
<evidence type="ECO:0000313" key="2">
    <source>
        <dbReference type="EMBL" id="AJY46690.1"/>
    </source>
</evidence>
<dbReference type="KEGG" id="mey:TM49_15030"/>
<dbReference type="NCBIfam" id="NF033788">
    <property type="entry name" value="HTH_metalloreg"/>
    <property type="match status" value="1"/>
</dbReference>
<dbReference type="AlphaFoldDB" id="A0A0D5LRV1"/>
<dbReference type="GO" id="GO:0003700">
    <property type="term" value="F:DNA-binding transcription factor activity"/>
    <property type="evidence" value="ECO:0007669"/>
    <property type="project" value="InterPro"/>
</dbReference>
<dbReference type="InterPro" id="IPR011991">
    <property type="entry name" value="ArsR-like_HTH"/>
</dbReference>
<dbReference type="InterPro" id="IPR036390">
    <property type="entry name" value="WH_DNA-bd_sf"/>
</dbReference>
<dbReference type="PATRIC" id="fig|1486262.3.peg.3106"/>
<dbReference type="STRING" id="1486262.TM49_15030"/>
<dbReference type="SMART" id="SM00418">
    <property type="entry name" value="HTH_ARSR"/>
    <property type="match status" value="1"/>
</dbReference>
<dbReference type="RefSeq" id="WP_045682455.1">
    <property type="nucleotide sequence ID" value="NZ_CP010803.1"/>
</dbReference>
<dbReference type="GO" id="GO:0010288">
    <property type="term" value="P:response to lead ion"/>
    <property type="evidence" value="ECO:0007669"/>
    <property type="project" value="TreeGrafter"/>
</dbReference>
<dbReference type="InterPro" id="IPR036388">
    <property type="entry name" value="WH-like_DNA-bd_sf"/>
</dbReference>
<dbReference type="PROSITE" id="PS50987">
    <property type="entry name" value="HTH_ARSR_2"/>
    <property type="match status" value="1"/>
</dbReference>
<gene>
    <name evidence="2" type="ORF">TM49_15030</name>
</gene>
<keyword evidence="3" id="KW-1185">Reference proteome</keyword>